<dbReference type="STRING" id="486041.B0CPA6"/>
<feature type="transmembrane region" description="Helical" evidence="6">
    <location>
        <begin position="78"/>
        <end position="101"/>
    </location>
</feature>
<dbReference type="OrthoDB" id="5581259at2759"/>
<dbReference type="InParanoid" id="B0CPA6"/>
<sequence length="250" mass="28463">MATTQHYLWASGHFLLLLSSLRYFIAWVTFKSVSTWWYKASFTGALISYAIVCQKSLGTPQPNPAYLKRALLDENVQYFMLAFFWWTSKPITLSLLPYMIFSLFHALTFTRTTLMPQFLPPGPPATSGGAPQPHPLAKRLQVWVKANYDRAMKVVAFTEIVIFVRVFLGALTFQNSLLCPLIYAHFLRQRYYQSAFTREAFKVTYARIDAFVRKPGNPPMVVQVWDKGQHIVQRWVGNSLTGGAPPAAAQ</sequence>
<evidence type="ECO:0000313" key="7">
    <source>
        <dbReference type="EMBL" id="EDR16075.1"/>
    </source>
</evidence>
<dbReference type="KEGG" id="lbc:LACBIDRAFT_291888"/>
<dbReference type="Proteomes" id="UP000001194">
    <property type="component" value="Unassembled WGS sequence"/>
</dbReference>
<comment type="similarity">
    <text evidence="2">Belongs to the PER33/POM33 family.</text>
</comment>
<reference evidence="7 8" key="1">
    <citation type="journal article" date="2008" name="Nature">
        <title>The genome of Laccaria bicolor provides insights into mycorrhizal symbiosis.</title>
        <authorList>
            <person name="Martin F."/>
            <person name="Aerts A."/>
            <person name="Ahren D."/>
            <person name="Brun A."/>
            <person name="Danchin E.G.J."/>
            <person name="Duchaussoy F."/>
            <person name="Gibon J."/>
            <person name="Kohler A."/>
            <person name="Lindquist E."/>
            <person name="Pereda V."/>
            <person name="Salamov A."/>
            <person name="Shapiro H.J."/>
            <person name="Wuyts J."/>
            <person name="Blaudez D."/>
            <person name="Buee M."/>
            <person name="Brokstein P."/>
            <person name="Canbaeck B."/>
            <person name="Cohen D."/>
            <person name="Courty P.E."/>
            <person name="Coutinho P.M."/>
            <person name="Delaruelle C."/>
            <person name="Detter J.C."/>
            <person name="Deveau A."/>
            <person name="DiFazio S."/>
            <person name="Duplessis S."/>
            <person name="Fraissinet-Tachet L."/>
            <person name="Lucic E."/>
            <person name="Frey-Klett P."/>
            <person name="Fourrey C."/>
            <person name="Feussner I."/>
            <person name="Gay G."/>
            <person name="Grimwood J."/>
            <person name="Hoegger P.J."/>
            <person name="Jain P."/>
            <person name="Kilaru S."/>
            <person name="Labbe J."/>
            <person name="Lin Y.C."/>
            <person name="Legue V."/>
            <person name="Le Tacon F."/>
            <person name="Marmeisse R."/>
            <person name="Melayah D."/>
            <person name="Montanini B."/>
            <person name="Muratet M."/>
            <person name="Nehls U."/>
            <person name="Niculita-Hirzel H."/>
            <person name="Oudot-Le Secq M.P."/>
            <person name="Peter M."/>
            <person name="Quesneville H."/>
            <person name="Rajashekar B."/>
            <person name="Reich M."/>
            <person name="Rouhier N."/>
            <person name="Schmutz J."/>
            <person name="Yin T."/>
            <person name="Chalot M."/>
            <person name="Henrissat B."/>
            <person name="Kuees U."/>
            <person name="Lucas S."/>
            <person name="Van de Peer Y."/>
            <person name="Podila G.K."/>
            <person name="Polle A."/>
            <person name="Pukkila P.J."/>
            <person name="Richardson P.M."/>
            <person name="Rouze P."/>
            <person name="Sanders I.R."/>
            <person name="Stajich J.E."/>
            <person name="Tunlid A."/>
            <person name="Tuskan G."/>
            <person name="Grigoriev I.V."/>
        </authorList>
    </citation>
    <scope>NUCLEOTIDE SEQUENCE [LARGE SCALE GENOMIC DNA]</scope>
    <source>
        <strain evidence="8">S238N-H82 / ATCC MYA-4686</strain>
    </source>
</reference>
<gene>
    <name evidence="7" type="ORF">LACBIDRAFT_291888</name>
</gene>
<dbReference type="EMBL" id="DS547091">
    <property type="protein sequence ID" value="EDR16075.1"/>
    <property type="molecule type" value="Genomic_DNA"/>
</dbReference>
<dbReference type="RefSeq" id="XP_001874283.1">
    <property type="nucleotide sequence ID" value="XM_001874248.1"/>
</dbReference>
<dbReference type="GO" id="GO:0071786">
    <property type="term" value="P:endoplasmic reticulum tubular network organization"/>
    <property type="evidence" value="ECO:0007669"/>
    <property type="project" value="TreeGrafter"/>
</dbReference>
<evidence type="ECO:0000256" key="4">
    <source>
        <dbReference type="ARBA" id="ARBA00022989"/>
    </source>
</evidence>
<evidence type="ECO:0000256" key="1">
    <source>
        <dbReference type="ARBA" id="ARBA00004141"/>
    </source>
</evidence>
<dbReference type="GO" id="GO:0005783">
    <property type="term" value="C:endoplasmic reticulum"/>
    <property type="evidence" value="ECO:0007669"/>
    <property type="project" value="TreeGrafter"/>
</dbReference>
<comment type="subcellular location">
    <subcellularLocation>
        <location evidence="1">Membrane</location>
        <topology evidence="1">Multi-pass membrane protein</topology>
    </subcellularLocation>
</comment>
<evidence type="ECO:0000256" key="2">
    <source>
        <dbReference type="ARBA" id="ARBA00007322"/>
    </source>
</evidence>
<protein>
    <submittedName>
        <fullName evidence="7">Predicted protein</fullName>
    </submittedName>
</protein>
<evidence type="ECO:0000256" key="3">
    <source>
        <dbReference type="ARBA" id="ARBA00022692"/>
    </source>
</evidence>
<organism evidence="8">
    <name type="scientific">Laccaria bicolor (strain S238N-H82 / ATCC MYA-4686)</name>
    <name type="common">Bicoloured deceiver</name>
    <name type="synonym">Laccaria laccata var. bicolor</name>
    <dbReference type="NCBI Taxonomy" id="486041"/>
    <lineage>
        <taxon>Eukaryota</taxon>
        <taxon>Fungi</taxon>
        <taxon>Dikarya</taxon>
        <taxon>Basidiomycota</taxon>
        <taxon>Agaricomycotina</taxon>
        <taxon>Agaricomycetes</taxon>
        <taxon>Agaricomycetidae</taxon>
        <taxon>Agaricales</taxon>
        <taxon>Agaricineae</taxon>
        <taxon>Hydnangiaceae</taxon>
        <taxon>Laccaria</taxon>
    </lineage>
</organism>
<feature type="transmembrane region" description="Helical" evidence="6">
    <location>
        <begin position="160"/>
        <end position="184"/>
    </location>
</feature>
<dbReference type="FunCoup" id="B0CPA6">
    <property type="interactions" value="153"/>
</dbReference>
<evidence type="ECO:0000256" key="5">
    <source>
        <dbReference type="ARBA" id="ARBA00023136"/>
    </source>
</evidence>
<dbReference type="GO" id="GO:0061024">
    <property type="term" value="P:membrane organization"/>
    <property type="evidence" value="ECO:0007669"/>
    <property type="project" value="TreeGrafter"/>
</dbReference>
<feature type="transmembrane region" description="Helical" evidence="6">
    <location>
        <begin position="7"/>
        <end position="30"/>
    </location>
</feature>
<keyword evidence="4 6" id="KW-1133">Transmembrane helix</keyword>
<keyword evidence="8" id="KW-1185">Reference proteome</keyword>
<name>B0CPA6_LACBS</name>
<proteinExistence type="inferred from homology"/>
<dbReference type="PANTHER" id="PTHR12703:SF4">
    <property type="entry name" value="TRANSMEMBRANE PROTEIN 33"/>
    <property type="match status" value="1"/>
</dbReference>
<accession>B0CPA6</accession>
<evidence type="ECO:0000313" key="8">
    <source>
        <dbReference type="Proteomes" id="UP000001194"/>
    </source>
</evidence>
<dbReference type="AlphaFoldDB" id="B0CPA6"/>
<keyword evidence="3 6" id="KW-0812">Transmembrane</keyword>
<keyword evidence="5 6" id="KW-0472">Membrane</keyword>
<dbReference type="GeneID" id="6068842"/>
<dbReference type="InterPro" id="IPR005344">
    <property type="entry name" value="TMEM33/Pom33"/>
</dbReference>
<dbReference type="HOGENOM" id="CLU_065417_0_0_1"/>
<dbReference type="Pfam" id="PF03661">
    <property type="entry name" value="TMEM33_Pom33"/>
    <property type="match status" value="1"/>
</dbReference>
<dbReference type="GO" id="GO:0016020">
    <property type="term" value="C:membrane"/>
    <property type="evidence" value="ECO:0007669"/>
    <property type="project" value="UniProtKB-SubCell"/>
</dbReference>
<evidence type="ECO:0000256" key="6">
    <source>
        <dbReference type="SAM" id="Phobius"/>
    </source>
</evidence>
<dbReference type="InterPro" id="IPR051645">
    <property type="entry name" value="PER33/POM33_regulator"/>
</dbReference>
<dbReference type="PANTHER" id="PTHR12703">
    <property type="entry name" value="TRANSMEMBRANE PROTEIN 33"/>
    <property type="match status" value="1"/>
</dbReference>